<dbReference type="GO" id="GO:0003682">
    <property type="term" value="F:chromatin binding"/>
    <property type="evidence" value="ECO:0007669"/>
    <property type="project" value="TreeGrafter"/>
</dbReference>
<evidence type="ECO:0000256" key="1">
    <source>
        <dbReference type="ARBA" id="ARBA00004286"/>
    </source>
</evidence>
<keyword evidence="6" id="KW-0963">Cytoplasm</keyword>
<evidence type="ECO:0000256" key="7">
    <source>
        <dbReference type="ARBA" id="ARBA00022618"/>
    </source>
</evidence>
<evidence type="ECO:0000256" key="2">
    <source>
        <dbReference type="ARBA" id="ARBA00004496"/>
    </source>
</evidence>
<dbReference type="EMBL" id="JARAOO010000001">
    <property type="protein sequence ID" value="KAJ7981268.1"/>
    <property type="molecule type" value="Genomic_DNA"/>
</dbReference>
<dbReference type="AlphaFoldDB" id="A0AAD7QGY8"/>
<evidence type="ECO:0000256" key="8">
    <source>
        <dbReference type="ARBA" id="ARBA00022776"/>
    </source>
</evidence>
<dbReference type="GO" id="GO:0007076">
    <property type="term" value="P:mitotic chromosome condensation"/>
    <property type="evidence" value="ECO:0007669"/>
    <property type="project" value="InterPro"/>
</dbReference>
<dbReference type="PANTHER" id="PTHR13108:SF9">
    <property type="entry name" value="CONDENSIN COMPLEX SUBUNIT 2"/>
    <property type="match status" value="1"/>
</dbReference>
<dbReference type="InterPro" id="IPR022816">
    <property type="entry name" value="Condensin_barren_su2"/>
</dbReference>
<protein>
    <recommendedName>
        <fullName evidence="4">Condensin complex subunit 2</fullName>
    </recommendedName>
</protein>
<proteinExistence type="inferred from homology"/>
<keyword evidence="7" id="KW-0132">Cell division</keyword>
<comment type="similarity">
    <text evidence="3">Belongs to the CND2 (condensin subunit 2) family.</text>
</comment>
<reference evidence="12 13" key="1">
    <citation type="journal article" date="2023" name="Science">
        <title>Elucidation of the pathway for biosynthesis of saponin adjuvants from the soapbark tree.</title>
        <authorList>
            <person name="Reed J."/>
            <person name="Orme A."/>
            <person name="El-Demerdash A."/>
            <person name="Owen C."/>
            <person name="Martin L.B.B."/>
            <person name="Misra R.C."/>
            <person name="Kikuchi S."/>
            <person name="Rejzek M."/>
            <person name="Martin A.C."/>
            <person name="Harkess A."/>
            <person name="Leebens-Mack J."/>
            <person name="Louveau T."/>
            <person name="Stephenson M.J."/>
            <person name="Osbourn A."/>
        </authorList>
    </citation>
    <scope>NUCLEOTIDE SEQUENCE [LARGE SCALE GENOMIC DNA]</scope>
    <source>
        <strain evidence="12">S10</strain>
    </source>
</reference>
<dbReference type="GO" id="GO:0005737">
    <property type="term" value="C:cytoplasm"/>
    <property type="evidence" value="ECO:0007669"/>
    <property type="project" value="UniProtKB-SubCell"/>
</dbReference>
<dbReference type="KEGG" id="qsa:O6P43_000551"/>
<dbReference type="PANTHER" id="PTHR13108">
    <property type="entry name" value="CONDENSIN COMPLEX SUBUNIT 2"/>
    <property type="match status" value="1"/>
</dbReference>
<evidence type="ECO:0000256" key="9">
    <source>
        <dbReference type="ARBA" id="ARBA00023067"/>
    </source>
</evidence>
<keyword evidence="8" id="KW-0498">Mitosis</keyword>
<evidence type="ECO:0000313" key="13">
    <source>
        <dbReference type="Proteomes" id="UP001163823"/>
    </source>
</evidence>
<dbReference type="Pfam" id="PF05786">
    <property type="entry name" value="Cnd2"/>
    <property type="match status" value="2"/>
</dbReference>
<evidence type="ECO:0000256" key="6">
    <source>
        <dbReference type="ARBA" id="ARBA00022490"/>
    </source>
</evidence>
<evidence type="ECO:0000256" key="4">
    <source>
        <dbReference type="ARBA" id="ARBA00016065"/>
    </source>
</evidence>
<accession>A0AAD7QGY8</accession>
<comment type="caution">
    <text evidence="12">The sequence shown here is derived from an EMBL/GenBank/DDBJ whole genome shotgun (WGS) entry which is preliminary data.</text>
</comment>
<dbReference type="GO" id="GO:0000796">
    <property type="term" value="C:condensin complex"/>
    <property type="evidence" value="ECO:0007669"/>
    <property type="project" value="InterPro"/>
</dbReference>
<organism evidence="12 13">
    <name type="scientific">Quillaja saponaria</name>
    <name type="common">Soap bark tree</name>
    <dbReference type="NCBI Taxonomy" id="32244"/>
    <lineage>
        <taxon>Eukaryota</taxon>
        <taxon>Viridiplantae</taxon>
        <taxon>Streptophyta</taxon>
        <taxon>Embryophyta</taxon>
        <taxon>Tracheophyta</taxon>
        <taxon>Spermatophyta</taxon>
        <taxon>Magnoliopsida</taxon>
        <taxon>eudicotyledons</taxon>
        <taxon>Gunneridae</taxon>
        <taxon>Pentapetalae</taxon>
        <taxon>rosids</taxon>
        <taxon>fabids</taxon>
        <taxon>Fabales</taxon>
        <taxon>Quillajaceae</taxon>
        <taxon>Quillaja</taxon>
    </lineage>
</organism>
<dbReference type="Proteomes" id="UP001163823">
    <property type="component" value="Chromosome 1"/>
</dbReference>
<name>A0AAD7QGY8_QUISA</name>
<evidence type="ECO:0000256" key="3">
    <source>
        <dbReference type="ARBA" id="ARBA00009471"/>
    </source>
</evidence>
<evidence type="ECO:0000313" key="12">
    <source>
        <dbReference type="EMBL" id="KAJ7981268.1"/>
    </source>
</evidence>
<dbReference type="GO" id="GO:0051301">
    <property type="term" value="P:cell division"/>
    <property type="evidence" value="ECO:0007669"/>
    <property type="project" value="UniProtKB-KW"/>
</dbReference>
<keyword evidence="5" id="KW-0158">Chromosome</keyword>
<feature type="region of interest" description="Disordered" evidence="11">
    <location>
        <begin position="1"/>
        <end position="32"/>
    </location>
</feature>
<evidence type="ECO:0000256" key="10">
    <source>
        <dbReference type="ARBA" id="ARBA00023306"/>
    </source>
</evidence>
<keyword evidence="10" id="KW-0131">Cell cycle</keyword>
<keyword evidence="13" id="KW-1185">Reference proteome</keyword>
<evidence type="ECO:0000256" key="5">
    <source>
        <dbReference type="ARBA" id="ARBA00022454"/>
    </source>
</evidence>
<keyword evidence="9" id="KW-0226">DNA condensation</keyword>
<feature type="compositionally biased region" description="Basic and acidic residues" evidence="11">
    <location>
        <begin position="1"/>
        <end position="13"/>
    </location>
</feature>
<gene>
    <name evidence="12" type="ORF">O6P43_000551</name>
</gene>
<evidence type="ECO:0000256" key="11">
    <source>
        <dbReference type="SAM" id="MobiDB-lite"/>
    </source>
</evidence>
<sequence length="461" mass="51571">MNRAGQESERDTTLEDDSGQEGEVSSKEIDKKMSPLSTLESSFESLNVKKFDAAFSVCCYCKHVVKSAVEEMVWNIRMKNEISPTLQSIVNQFDEDNRRLSSFDFSDQKSGEQFDAVCPDGIRFDGDGYGNCTAWDNDDDEQISVVDVGPIGADSSFPCYPQENDPVSFHDPYMDDSFENVDEYLFLSLGFTSKQNAWAGPDHWKYQKAKVSEVIATENGSPTTAKRPRNKKQAEIDIDFTKALEKTMLDIFCPPKNPKTLLLPENRPHCNTKLPEDCHYQPEDLVKLFLLPNVKCLGKKRGVFSDETREQCNEYGSFPSWDDGSVCGGDYGDGDIHDAEEDSSTLVSQPRQVNKIDVQYDKTSKQVDVQALKITLWDRIQESHQSSAQGQGEMTSFSQILANFPSDCSAAPTINDISPHLCFICLLHLANEHGLSIHNCTNLDDLSIYLPHIGTDISGTI</sequence>
<comment type="subcellular location">
    <subcellularLocation>
        <location evidence="1">Chromosome</location>
    </subcellularLocation>
    <subcellularLocation>
        <location evidence="2">Cytoplasm</location>
    </subcellularLocation>
</comment>